<accession>A0A8J5VSI8</accession>
<reference evidence="1" key="1">
    <citation type="journal article" date="2021" name="bioRxiv">
        <title>Whole Genome Assembly and Annotation of Northern Wild Rice, Zizania palustris L., Supports a Whole Genome Duplication in the Zizania Genus.</title>
        <authorList>
            <person name="Haas M."/>
            <person name="Kono T."/>
            <person name="Macchietto M."/>
            <person name="Millas R."/>
            <person name="McGilp L."/>
            <person name="Shao M."/>
            <person name="Duquette J."/>
            <person name="Hirsch C.N."/>
            <person name="Kimball J."/>
        </authorList>
    </citation>
    <scope>NUCLEOTIDE SEQUENCE</scope>
    <source>
        <tissue evidence="1">Fresh leaf tissue</tissue>
    </source>
</reference>
<protein>
    <submittedName>
        <fullName evidence="1">Uncharacterized protein</fullName>
    </submittedName>
</protein>
<gene>
    <name evidence="1" type="ORF">GUJ93_ZPchr0001g32690</name>
</gene>
<sequence>MPSATCSALHVISRSFTATPRLLLCSGTASHARDQSMLRRHSRRSPIAAFPRTKHLYSSWLALPLRANRLHALLRQCIVRPKISARRCLSQNKTEDLASGFVEKKKTDQKFGSL</sequence>
<name>A0A8J5VSI8_ZIZPA</name>
<organism evidence="1 2">
    <name type="scientific">Zizania palustris</name>
    <name type="common">Northern wild rice</name>
    <dbReference type="NCBI Taxonomy" id="103762"/>
    <lineage>
        <taxon>Eukaryota</taxon>
        <taxon>Viridiplantae</taxon>
        <taxon>Streptophyta</taxon>
        <taxon>Embryophyta</taxon>
        <taxon>Tracheophyta</taxon>
        <taxon>Spermatophyta</taxon>
        <taxon>Magnoliopsida</taxon>
        <taxon>Liliopsida</taxon>
        <taxon>Poales</taxon>
        <taxon>Poaceae</taxon>
        <taxon>BOP clade</taxon>
        <taxon>Oryzoideae</taxon>
        <taxon>Oryzeae</taxon>
        <taxon>Zizaniinae</taxon>
        <taxon>Zizania</taxon>
    </lineage>
</organism>
<keyword evidence="2" id="KW-1185">Reference proteome</keyword>
<comment type="caution">
    <text evidence="1">The sequence shown here is derived from an EMBL/GenBank/DDBJ whole genome shotgun (WGS) entry which is preliminary data.</text>
</comment>
<evidence type="ECO:0000313" key="2">
    <source>
        <dbReference type="Proteomes" id="UP000729402"/>
    </source>
</evidence>
<proteinExistence type="predicted"/>
<evidence type="ECO:0000313" key="1">
    <source>
        <dbReference type="EMBL" id="KAG8052759.1"/>
    </source>
</evidence>
<dbReference type="AlphaFoldDB" id="A0A8J5VSI8"/>
<dbReference type="EMBL" id="JAAALK010000288">
    <property type="protein sequence ID" value="KAG8052759.1"/>
    <property type="molecule type" value="Genomic_DNA"/>
</dbReference>
<dbReference type="Proteomes" id="UP000729402">
    <property type="component" value="Unassembled WGS sequence"/>
</dbReference>
<reference evidence="1" key="2">
    <citation type="submission" date="2021-02" db="EMBL/GenBank/DDBJ databases">
        <authorList>
            <person name="Kimball J.A."/>
            <person name="Haas M.W."/>
            <person name="Macchietto M."/>
            <person name="Kono T."/>
            <person name="Duquette J."/>
            <person name="Shao M."/>
        </authorList>
    </citation>
    <scope>NUCLEOTIDE SEQUENCE</scope>
    <source>
        <tissue evidence="1">Fresh leaf tissue</tissue>
    </source>
</reference>